<evidence type="ECO:0000313" key="1">
    <source>
        <dbReference type="EMBL" id="SCM74140.1"/>
    </source>
</evidence>
<name>A0A212L9F4_9BACT</name>
<protein>
    <submittedName>
        <fullName evidence="1">Uncharacterized protein</fullName>
    </submittedName>
</protein>
<accession>A0A212L9F4</accession>
<sequence>MTLWYSFTIFSFRATALTLKRHTAKEISPGRKKVIDGMRKEAHKSPPAHTKLHNDFSSLARKDFGKAKKSD</sequence>
<proteinExistence type="predicted"/>
<dbReference type="EMBL" id="FMJC01000002">
    <property type="protein sequence ID" value="SCM74140.1"/>
    <property type="molecule type" value="Genomic_DNA"/>
</dbReference>
<reference evidence="1" key="1">
    <citation type="submission" date="2016-08" db="EMBL/GenBank/DDBJ databases">
        <authorList>
            <person name="Seilhamer J.J."/>
        </authorList>
    </citation>
    <scope>NUCLEOTIDE SEQUENCE</scope>
    <source>
        <strain evidence="1">86-1</strain>
    </source>
</reference>
<organism evidence="1">
    <name type="scientific">uncultured Desulfovibrio sp</name>
    <dbReference type="NCBI Taxonomy" id="167968"/>
    <lineage>
        <taxon>Bacteria</taxon>
        <taxon>Pseudomonadati</taxon>
        <taxon>Thermodesulfobacteriota</taxon>
        <taxon>Desulfovibrionia</taxon>
        <taxon>Desulfovibrionales</taxon>
        <taxon>Desulfovibrionaceae</taxon>
        <taxon>Desulfovibrio</taxon>
        <taxon>environmental samples</taxon>
    </lineage>
</organism>
<gene>
    <name evidence="1" type="ORF">KL86DES1_21755</name>
</gene>
<dbReference type="AlphaFoldDB" id="A0A212L9F4"/>